<dbReference type="Pfam" id="PF03466">
    <property type="entry name" value="LysR_substrate"/>
    <property type="match status" value="1"/>
</dbReference>
<keyword evidence="2" id="KW-0805">Transcription regulation</keyword>
<dbReference type="PROSITE" id="PS50931">
    <property type="entry name" value="HTH_LYSR"/>
    <property type="match status" value="1"/>
</dbReference>
<dbReference type="AlphaFoldDB" id="A0A3N9TL89"/>
<dbReference type="InterPro" id="IPR036390">
    <property type="entry name" value="WH_DNA-bd_sf"/>
</dbReference>
<keyword evidence="4" id="KW-0804">Transcription</keyword>
<proteinExistence type="inferred from homology"/>
<dbReference type="PANTHER" id="PTHR30118">
    <property type="entry name" value="HTH-TYPE TRANSCRIPTIONAL REGULATOR LEUO-RELATED"/>
    <property type="match status" value="1"/>
</dbReference>
<dbReference type="SUPFAM" id="SSF53850">
    <property type="entry name" value="Periplasmic binding protein-like II"/>
    <property type="match status" value="1"/>
</dbReference>
<dbReference type="Proteomes" id="UP000281112">
    <property type="component" value="Unassembled WGS sequence"/>
</dbReference>
<feature type="domain" description="HTH lysR-type" evidence="5">
    <location>
        <begin position="7"/>
        <end position="64"/>
    </location>
</feature>
<comment type="similarity">
    <text evidence="1">Belongs to the LysR transcriptional regulatory family.</text>
</comment>
<dbReference type="InterPro" id="IPR005119">
    <property type="entry name" value="LysR_subst-bd"/>
</dbReference>
<evidence type="ECO:0000259" key="5">
    <source>
        <dbReference type="PROSITE" id="PS50931"/>
    </source>
</evidence>
<dbReference type="RefSeq" id="WP_124936485.1">
    <property type="nucleotide sequence ID" value="NZ_RJVQ01000002.1"/>
</dbReference>
<evidence type="ECO:0000256" key="2">
    <source>
        <dbReference type="ARBA" id="ARBA00023015"/>
    </source>
</evidence>
<evidence type="ECO:0000256" key="4">
    <source>
        <dbReference type="ARBA" id="ARBA00023163"/>
    </source>
</evidence>
<dbReference type="GO" id="GO:0003677">
    <property type="term" value="F:DNA binding"/>
    <property type="evidence" value="ECO:0007669"/>
    <property type="project" value="UniProtKB-KW"/>
</dbReference>
<dbReference type="SUPFAM" id="SSF46785">
    <property type="entry name" value="Winged helix' DNA-binding domain"/>
    <property type="match status" value="1"/>
</dbReference>
<evidence type="ECO:0000313" key="7">
    <source>
        <dbReference type="Proteomes" id="UP000281112"/>
    </source>
</evidence>
<comment type="caution">
    <text evidence="6">The sequence shown here is derived from an EMBL/GenBank/DDBJ whole genome shotgun (WGS) entry which is preliminary data.</text>
</comment>
<dbReference type="GO" id="GO:0003700">
    <property type="term" value="F:DNA-binding transcription factor activity"/>
    <property type="evidence" value="ECO:0007669"/>
    <property type="project" value="InterPro"/>
</dbReference>
<organism evidence="6 7">
    <name type="scientific">Vibrio viridaestus</name>
    <dbReference type="NCBI Taxonomy" id="2487322"/>
    <lineage>
        <taxon>Bacteria</taxon>
        <taxon>Pseudomonadati</taxon>
        <taxon>Pseudomonadota</taxon>
        <taxon>Gammaproteobacteria</taxon>
        <taxon>Vibrionales</taxon>
        <taxon>Vibrionaceae</taxon>
        <taxon>Vibrio</taxon>
    </lineage>
</organism>
<dbReference type="Gene3D" id="1.10.10.10">
    <property type="entry name" value="Winged helix-like DNA-binding domain superfamily/Winged helix DNA-binding domain"/>
    <property type="match status" value="1"/>
</dbReference>
<evidence type="ECO:0000313" key="6">
    <source>
        <dbReference type="EMBL" id="RQW64365.1"/>
    </source>
</evidence>
<dbReference type="OrthoDB" id="8557381at2"/>
<name>A0A3N9TL89_9VIBR</name>
<dbReference type="Pfam" id="PF00126">
    <property type="entry name" value="HTH_1"/>
    <property type="match status" value="1"/>
</dbReference>
<accession>A0A3N9TL89</accession>
<evidence type="ECO:0000256" key="1">
    <source>
        <dbReference type="ARBA" id="ARBA00009437"/>
    </source>
</evidence>
<keyword evidence="3" id="KW-0238">DNA-binding</keyword>
<reference evidence="6 7" key="1">
    <citation type="submission" date="2018-11" db="EMBL/GenBank/DDBJ databases">
        <title>Vibrio LJC006 sp. nov., isolated from seawater during the bloom of the enteromorpha.</title>
        <authorList>
            <person name="Liang J."/>
        </authorList>
    </citation>
    <scope>NUCLEOTIDE SEQUENCE [LARGE SCALE GENOMIC DNA]</scope>
    <source>
        <strain evidence="6 7">LJC006</strain>
    </source>
</reference>
<dbReference type="EMBL" id="RJVQ01000002">
    <property type="protein sequence ID" value="RQW64365.1"/>
    <property type="molecule type" value="Genomic_DNA"/>
</dbReference>
<keyword evidence="7" id="KW-1185">Reference proteome</keyword>
<dbReference type="PANTHER" id="PTHR30118:SF15">
    <property type="entry name" value="TRANSCRIPTIONAL REGULATORY PROTEIN"/>
    <property type="match status" value="1"/>
</dbReference>
<dbReference type="Gene3D" id="3.40.190.10">
    <property type="entry name" value="Periplasmic binding protein-like II"/>
    <property type="match status" value="2"/>
</dbReference>
<dbReference type="InterPro" id="IPR000847">
    <property type="entry name" value="LysR_HTH_N"/>
</dbReference>
<evidence type="ECO:0000256" key="3">
    <source>
        <dbReference type="ARBA" id="ARBA00023125"/>
    </source>
</evidence>
<sequence>MVNFNHIDLNLLRTLNILLVEHSVSRTAEKLHLSQPSVSVHLSKLRHIFNDQLLIPESKGMRPTALAEQLRKPLADAMDVLGSAVNTGLIFDPASATNTWRLAAADYGEFTAIKAALNSLYEKAPHSQLSITHMIPSRISKQLERGEIDLAFHLRDEKLANLRSKTLFTERYKLVGRKGHPSLNHNLNLDTFCQLKYGLVSSDGGGFKGITDDILAQHNLSRQVVLSVPHFHFLMSAVTNSDIVALLPERLLIGQSNLTVIEPPIDIPGFELVMLWHERSHRDPAHQWLREQFVIANRSTAL</sequence>
<protein>
    <submittedName>
        <fullName evidence="6">LysR family transcriptional regulator</fullName>
    </submittedName>
</protein>
<dbReference type="InterPro" id="IPR050389">
    <property type="entry name" value="LysR-type_TF"/>
</dbReference>
<gene>
    <name evidence="6" type="ORF">EES38_07245</name>
</gene>
<dbReference type="InterPro" id="IPR036388">
    <property type="entry name" value="WH-like_DNA-bd_sf"/>
</dbReference>